<dbReference type="InterPro" id="IPR052178">
    <property type="entry name" value="Sec_Metab_Biosynth_SDR"/>
</dbReference>
<name>A0A316W182_9BASI</name>
<organism evidence="4 5">
    <name type="scientific">Ceraceosorus guamensis</name>
    <dbReference type="NCBI Taxonomy" id="1522189"/>
    <lineage>
        <taxon>Eukaryota</taxon>
        <taxon>Fungi</taxon>
        <taxon>Dikarya</taxon>
        <taxon>Basidiomycota</taxon>
        <taxon>Ustilaginomycotina</taxon>
        <taxon>Exobasidiomycetes</taxon>
        <taxon>Ceraceosorales</taxon>
        <taxon>Ceraceosoraceae</taxon>
        <taxon>Ceraceosorus</taxon>
    </lineage>
</organism>
<dbReference type="InterPro" id="IPR036291">
    <property type="entry name" value="NAD(P)-bd_dom_sf"/>
</dbReference>
<keyword evidence="2" id="KW-0521">NADP</keyword>
<dbReference type="Proteomes" id="UP000245783">
    <property type="component" value="Unassembled WGS sequence"/>
</dbReference>
<evidence type="ECO:0000313" key="5">
    <source>
        <dbReference type="Proteomes" id="UP000245783"/>
    </source>
</evidence>
<dbReference type="SUPFAM" id="SSF51735">
    <property type="entry name" value="NAD(P)-binding Rossmann-fold domains"/>
    <property type="match status" value="1"/>
</dbReference>
<dbReference type="GO" id="GO:0016491">
    <property type="term" value="F:oxidoreductase activity"/>
    <property type="evidence" value="ECO:0007669"/>
    <property type="project" value="UniProtKB-KW"/>
</dbReference>
<dbReference type="Gene3D" id="3.40.50.720">
    <property type="entry name" value="NAD(P)-binding Rossmann-like Domain"/>
    <property type="match status" value="1"/>
</dbReference>
<dbReference type="InParanoid" id="A0A316W182"/>
<dbReference type="AlphaFoldDB" id="A0A316W182"/>
<dbReference type="GeneID" id="37039429"/>
<proteinExistence type="inferred from homology"/>
<keyword evidence="5" id="KW-1185">Reference proteome</keyword>
<dbReference type="PANTHER" id="PTHR43618">
    <property type="entry name" value="7-ALPHA-HYDROXYSTEROID DEHYDROGENASE"/>
    <property type="match status" value="1"/>
</dbReference>
<evidence type="ECO:0000256" key="2">
    <source>
        <dbReference type="ARBA" id="ARBA00022857"/>
    </source>
</evidence>
<gene>
    <name evidence="4" type="ORF">IE81DRAFT_71198</name>
</gene>
<dbReference type="EMBL" id="KZ819368">
    <property type="protein sequence ID" value="PWN43570.1"/>
    <property type="molecule type" value="Genomic_DNA"/>
</dbReference>
<accession>A0A316W182</accession>
<evidence type="ECO:0000313" key="4">
    <source>
        <dbReference type="EMBL" id="PWN43570.1"/>
    </source>
</evidence>
<protein>
    <submittedName>
        <fullName evidence="4">NAD(P)-binding protein</fullName>
    </submittedName>
</protein>
<dbReference type="STRING" id="1522189.A0A316W182"/>
<keyword evidence="3" id="KW-0560">Oxidoreductase</keyword>
<dbReference type="InterPro" id="IPR002347">
    <property type="entry name" value="SDR_fam"/>
</dbReference>
<dbReference type="PANTHER" id="PTHR43618:SF4">
    <property type="entry name" value="SHORT CHAIN DEHYDROGENASE_REDUCTASE FAMILY (AFU_ORTHOLOGUE AFUA_7G04540)"/>
    <property type="match status" value="1"/>
</dbReference>
<dbReference type="OrthoDB" id="2962696at2759"/>
<dbReference type="PRINTS" id="PR00081">
    <property type="entry name" value="GDHRDH"/>
</dbReference>
<comment type="similarity">
    <text evidence="1">Belongs to the short-chain dehydrogenases/reductases (SDR) family.</text>
</comment>
<dbReference type="RefSeq" id="XP_025370730.1">
    <property type="nucleotide sequence ID" value="XM_025517559.1"/>
</dbReference>
<reference evidence="4 5" key="1">
    <citation type="journal article" date="2018" name="Mol. Biol. Evol.">
        <title>Broad Genomic Sampling Reveals a Smut Pathogenic Ancestry of the Fungal Clade Ustilaginomycotina.</title>
        <authorList>
            <person name="Kijpornyongpan T."/>
            <person name="Mondo S.J."/>
            <person name="Barry K."/>
            <person name="Sandor L."/>
            <person name="Lee J."/>
            <person name="Lipzen A."/>
            <person name="Pangilinan J."/>
            <person name="LaButti K."/>
            <person name="Hainaut M."/>
            <person name="Henrissat B."/>
            <person name="Grigoriev I.V."/>
            <person name="Spatafora J.W."/>
            <person name="Aime M.C."/>
        </authorList>
    </citation>
    <scope>NUCLEOTIDE SEQUENCE [LARGE SCALE GENOMIC DNA]</scope>
    <source>
        <strain evidence="4 5">MCA 4658</strain>
    </source>
</reference>
<evidence type="ECO:0000256" key="1">
    <source>
        <dbReference type="ARBA" id="ARBA00006484"/>
    </source>
</evidence>
<dbReference type="Pfam" id="PF00106">
    <property type="entry name" value="adh_short"/>
    <property type="match status" value="1"/>
</dbReference>
<evidence type="ECO:0000256" key="3">
    <source>
        <dbReference type="ARBA" id="ARBA00023002"/>
    </source>
</evidence>
<sequence>MTSSLSVTSLDHFRGLTGRSDVEGLVAVVTGGNAGLGLYAAQALALNGAKVYILGRRDDVLQRAASSLNGVNSVQGTLIPVQADVTSKESLKEAVGAIESQQGERGIDILLCNAGTPRLEGVSRAGTAADELLSTFYALTRRCFREDDGAVIRLDAILCRLCSLYALAVFSPT</sequence>